<protein>
    <recommendedName>
        <fullName evidence="10">UDP-N-acetylglucosamine--N-acetylmuramyl-(pentapeptide) pyrophosphoryl-undecaprenol N-acetylglucosamine transferase</fullName>
        <ecNumber evidence="10">2.4.1.227</ecNumber>
    </recommendedName>
    <alternativeName>
        <fullName evidence="10">Undecaprenyl-PP-MurNAc-pentapeptide-UDPGlcNAc GlcNAc transferase</fullName>
    </alternativeName>
</protein>
<comment type="caution">
    <text evidence="13">The sequence shown here is derived from an EMBL/GenBank/DDBJ whole genome shotgun (WGS) entry which is preliminary data.</text>
</comment>
<evidence type="ECO:0000256" key="4">
    <source>
        <dbReference type="ARBA" id="ARBA00022679"/>
    </source>
</evidence>
<feature type="domain" description="Glycosyltransferase family 28 N-terminal" evidence="11">
    <location>
        <begin position="5"/>
        <end position="138"/>
    </location>
</feature>
<sequence length="365" mass="38206">MGPLVIIAAGGTGGHMFPARAFGDAIVARGGQVALITDPRGKRYTEGFPAKDILILPVTNADEGGLRGKIDAGFAVMKSLSLVRPFMKDLHPDAIIGFGGYPTFPVLASSGKVPVLVHEQNAVLGRVNRLFQGKAVAIASGFAQLEGLDEPDKHVVVGNPVRQAIVNARLGGYPDLSSGDLRILVTGGSQGARILGAVVPEAIAALPEHIRARLFVSHQVREEQCDGARDIYVQAGVGCEVWPFFKDMADRLAKCHLVIGRAGASTVSETAVVGRPAILVPLPGATNDHQTFNAKALASVGAADIIQEQAFTASKLTDLLGNRLTAPDELQKRAKAAKSVGQPDAAEALADLVYRAISQNQLAVA</sequence>
<evidence type="ECO:0000256" key="9">
    <source>
        <dbReference type="ARBA" id="ARBA00023316"/>
    </source>
</evidence>
<evidence type="ECO:0000256" key="3">
    <source>
        <dbReference type="ARBA" id="ARBA00022676"/>
    </source>
</evidence>
<gene>
    <name evidence="10 13" type="primary">murG</name>
    <name evidence="13" type="ORF">PsB1_0405</name>
</gene>
<accession>A0ABQ4PTB2</accession>
<comment type="caution">
    <text evidence="10">Lacks conserved residue(s) required for the propagation of feature annotation.</text>
</comment>
<evidence type="ECO:0000256" key="10">
    <source>
        <dbReference type="HAMAP-Rule" id="MF_00033"/>
    </source>
</evidence>
<evidence type="ECO:0000259" key="11">
    <source>
        <dbReference type="Pfam" id="PF03033"/>
    </source>
</evidence>
<keyword evidence="8 10" id="KW-0131">Cell cycle</keyword>
<evidence type="ECO:0000256" key="5">
    <source>
        <dbReference type="ARBA" id="ARBA00022960"/>
    </source>
</evidence>
<evidence type="ECO:0000313" key="13">
    <source>
        <dbReference type="EMBL" id="GIU66251.1"/>
    </source>
</evidence>
<keyword evidence="2 10" id="KW-0132">Cell division</keyword>
<dbReference type="Gene3D" id="3.40.50.2000">
    <property type="entry name" value="Glycogen Phosphorylase B"/>
    <property type="match status" value="2"/>
</dbReference>
<name>A0ABQ4PTB2_9PROT</name>
<dbReference type="Pfam" id="PF04101">
    <property type="entry name" value="Glyco_tran_28_C"/>
    <property type="match status" value="1"/>
</dbReference>
<dbReference type="PANTHER" id="PTHR21015">
    <property type="entry name" value="UDP-N-ACETYLGLUCOSAMINE--N-ACETYLMURAMYL-(PENTAPEPTIDE) PYROPHOSPHORYL-UNDECAPRENOL N-ACETYLGLUCOSAMINE TRANSFERASE 1"/>
    <property type="match status" value="1"/>
</dbReference>
<dbReference type="CDD" id="cd03785">
    <property type="entry name" value="GT28_MurG"/>
    <property type="match status" value="1"/>
</dbReference>
<dbReference type="EMBL" id="BPFZ01000002">
    <property type="protein sequence ID" value="GIU66251.1"/>
    <property type="molecule type" value="Genomic_DNA"/>
</dbReference>
<comment type="similarity">
    <text evidence="10">Belongs to the glycosyltransferase 28 family. MurG subfamily.</text>
</comment>
<organism evidence="13 14">
    <name type="scientific">Candidatus Phycosocius spiralis</name>
    <dbReference type="NCBI Taxonomy" id="2815099"/>
    <lineage>
        <taxon>Bacteria</taxon>
        <taxon>Pseudomonadati</taxon>
        <taxon>Pseudomonadota</taxon>
        <taxon>Alphaproteobacteria</taxon>
        <taxon>Caulobacterales</taxon>
        <taxon>Caulobacterales incertae sedis</taxon>
        <taxon>Candidatus Phycosocius</taxon>
    </lineage>
</organism>
<proteinExistence type="inferred from homology"/>
<keyword evidence="5 10" id="KW-0133">Cell shape</keyword>
<dbReference type="GO" id="GO:0016740">
    <property type="term" value="F:transferase activity"/>
    <property type="evidence" value="ECO:0007669"/>
    <property type="project" value="UniProtKB-KW"/>
</dbReference>
<evidence type="ECO:0000256" key="2">
    <source>
        <dbReference type="ARBA" id="ARBA00022618"/>
    </source>
</evidence>
<evidence type="ECO:0000256" key="1">
    <source>
        <dbReference type="ARBA" id="ARBA00022475"/>
    </source>
</evidence>
<comment type="subcellular location">
    <subcellularLocation>
        <location evidence="10">Cell membrane</location>
        <topology evidence="10">Peripheral membrane protein</topology>
        <orientation evidence="10">Cytoplasmic side</orientation>
    </subcellularLocation>
</comment>
<feature type="binding site" evidence="10">
    <location>
        <position position="162"/>
    </location>
    <ligand>
        <name>UDP-N-acetyl-alpha-D-glucosamine</name>
        <dbReference type="ChEBI" id="CHEBI:57705"/>
    </ligand>
</feature>
<keyword evidence="7 10" id="KW-0472">Membrane</keyword>
<keyword evidence="6 10" id="KW-0573">Peptidoglycan synthesis</keyword>
<dbReference type="InterPro" id="IPR007235">
    <property type="entry name" value="Glyco_trans_28_C"/>
</dbReference>
<feature type="binding site" evidence="10">
    <location>
        <position position="189"/>
    </location>
    <ligand>
        <name>UDP-N-acetyl-alpha-D-glucosamine</name>
        <dbReference type="ChEBI" id="CHEBI:57705"/>
    </ligand>
</feature>
<comment type="function">
    <text evidence="10">Cell wall formation. Catalyzes the transfer of a GlcNAc subunit on undecaprenyl-pyrophosphoryl-MurNAc-pentapeptide (lipid intermediate I) to form undecaprenyl-pyrophosphoryl-MurNAc-(pentapeptide)GlcNAc (lipid intermediate II).</text>
</comment>
<evidence type="ECO:0000256" key="7">
    <source>
        <dbReference type="ARBA" id="ARBA00023136"/>
    </source>
</evidence>
<keyword evidence="4 10" id="KW-0808">Transferase</keyword>
<feature type="domain" description="Glycosyl transferase family 28 C-terminal" evidence="12">
    <location>
        <begin position="183"/>
        <end position="348"/>
    </location>
</feature>
<reference evidence="13" key="2">
    <citation type="journal article" date="2023" name="ISME Commun">
        <title>Characterization of a bloom-associated alphaproteobacterial lineage, 'Candidatus Phycosocius': insights into freshwater algal-bacterial interactions.</title>
        <authorList>
            <person name="Tanabe Y."/>
            <person name="Yamaguchi H."/>
            <person name="Yoshida M."/>
            <person name="Kai A."/>
            <person name="Okazaki Y."/>
        </authorList>
    </citation>
    <scope>NUCLEOTIDE SEQUENCE</scope>
    <source>
        <strain evidence="13">BOTRYCO-1</strain>
    </source>
</reference>
<dbReference type="PANTHER" id="PTHR21015:SF22">
    <property type="entry name" value="GLYCOSYLTRANSFERASE"/>
    <property type="match status" value="1"/>
</dbReference>
<feature type="binding site" evidence="10">
    <location>
        <begin position="12"/>
        <end position="14"/>
    </location>
    <ligand>
        <name>UDP-N-acetyl-alpha-D-glucosamine</name>
        <dbReference type="ChEBI" id="CHEBI:57705"/>
    </ligand>
</feature>
<comment type="pathway">
    <text evidence="10">Cell wall biogenesis; peptidoglycan biosynthesis.</text>
</comment>
<reference evidence="13" key="1">
    <citation type="submission" date="2021-05" db="EMBL/GenBank/DDBJ databases">
        <authorList>
            <person name="Tanabe Y."/>
        </authorList>
    </citation>
    <scope>NUCLEOTIDE SEQUENCE</scope>
    <source>
        <strain evidence="13">BOTRYCO-1</strain>
    </source>
</reference>
<evidence type="ECO:0000256" key="8">
    <source>
        <dbReference type="ARBA" id="ARBA00023306"/>
    </source>
</evidence>
<dbReference type="HAMAP" id="MF_00033">
    <property type="entry name" value="MurG"/>
    <property type="match status" value="1"/>
</dbReference>
<dbReference type="Proteomes" id="UP001161064">
    <property type="component" value="Unassembled WGS sequence"/>
</dbReference>
<dbReference type="RefSeq" id="WP_284358739.1">
    <property type="nucleotide sequence ID" value="NZ_BPFZ01000002.1"/>
</dbReference>
<feature type="binding site" evidence="10">
    <location>
        <position position="290"/>
    </location>
    <ligand>
        <name>UDP-N-acetyl-alpha-D-glucosamine</name>
        <dbReference type="ChEBI" id="CHEBI:57705"/>
    </ligand>
</feature>
<dbReference type="InterPro" id="IPR006009">
    <property type="entry name" value="GlcNAc_MurG"/>
</dbReference>
<evidence type="ECO:0000256" key="6">
    <source>
        <dbReference type="ARBA" id="ARBA00022984"/>
    </source>
</evidence>
<keyword evidence="9 10" id="KW-0961">Cell wall biogenesis/degradation</keyword>
<evidence type="ECO:0000259" key="12">
    <source>
        <dbReference type="Pfam" id="PF04101"/>
    </source>
</evidence>
<dbReference type="SUPFAM" id="SSF53756">
    <property type="entry name" value="UDP-Glycosyltransferase/glycogen phosphorylase"/>
    <property type="match status" value="1"/>
</dbReference>
<dbReference type="Pfam" id="PF03033">
    <property type="entry name" value="Glyco_transf_28"/>
    <property type="match status" value="1"/>
</dbReference>
<comment type="catalytic activity">
    <reaction evidence="10">
        <text>di-trans,octa-cis-undecaprenyl diphospho-N-acetyl-alpha-D-muramoyl-L-alanyl-D-glutamyl-meso-2,6-diaminopimeloyl-D-alanyl-D-alanine + UDP-N-acetyl-alpha-D-glucosamine = di-trans,octa-cis-undecaprenyl diphospho-[N-acetyl-alpha-D-glucosaminyl-(1-&gt;4)]-N-acetyl-alpha-D-muramoyl-L-alanyl-D-glutamyl-meso-2,6-diaminopimeloyl-D-alanyl-D-alanine + UDP + H(+)</text>
        <dbReference type="Rhea" id="RHEA:31227"/>
        <dbReference type="ChEBI" id="CHEBI:15378"/>
        <dbReference type="ChEBI" id="CHEBI:57705"/>
        <dbReference type="ChEBI" id="CHEBI:58223"/>
        <dbReference type="ChEBI" id="CHEBI:61387"/>
        <dbReference type="ChEBI" id="CHEBI:61388"/>
        <dbReference type="EC" id="2.4.1.227"/>
    </reaction>
</comment>
<evidence type="ECO:0000313" key="14">
    <source>
        <dbReference type="Proteomes" id="UP001161064"/>
    </source>
</evidence>
<keyword evidence="1 10" id="KW-1003">Cell membrane</keyword>
<feature type="binding site" evidence="10">
    <location>
        <position position="121"/>
    </location>
    <ligand>
        <name>UDP-N-acetyl-alpha-D-glucosamine</name>
        <dbReference type="ChEBI" id="CHEBI:57705"/>
    </ligand>
</feature>
<dbReference type="InterPro" id="IPR004276">
    <property type="entry name" value="GlycoTrans_28_N"/>
</dbReference>
<keyword evidence="3 10" id="KW-0328">Glycosyltransferase</keyword>
<keyword evidence="14" id="KW-1185">Reference proteome</keyword>
<dbReference type="EC" id="2.4.1.227" evidence="10"/>